<organism evidence="2 3">
    <name type="scientific">Aspergillus carbonarius (strain ITEM 5010)</name>
    <dbReference type="NCBI Taxonomy" id="602072"/>
    <lineage>
        <taxon>Eukaryota</taxon>
        <taxon>Fungi</taxon>
        <taxon>Dikarya</taxon>
        <taxon>Ascomycota</taxon>
        <taxon>Pezizomycotina</taxon>
        <taxon>Eurotiomycetes</taxon>
        <taxon>Eurotiomycetidae</taxon>
        <taxon>Eurotiales</taxon>
        <taxon>Aspergillaceae</taxon>
        <taxon>Aspergillus</taxon>
        <taxon>Aspergillus subgen. Circumdati</taxon>
    </lineage>
</organism>
<dbReference type="Proteomes" id="UP000188318">
    <property type="component" value="Unassembled WGS sequence"/>
</dbReference>
<keyword evidence="3" id="KW-1185">Reference proteome</keyword>
<feature type="region of interest" description="Disordered" evidence="1">
    <location>
        <begin position="60"/>
        <end position="88"/>
    </location>
</feature>
<dbReference type="AlphaFoldDB" id="A0A1R3RAQ3"/>
<proteinExistence type="predicted"/>
<evidence type="ECO:0000313" key="2">
    <source>
        <dbReference type="EMBL" id="OOF91560.1"/>
    </source>
</evidence>
<accession>A0A1R3RAQ3</accession>
<evidence type="ECO:0000313" key="3">
    <source>
        <dbReference type="Proteomes" id="UP000188318"/>
    </source>
</evidence>
<dbReference type="VEuPathDB" id="FungiDB:ASPCADRAFT_210922"/>
<protein>
    <submittedName>
        <fullName evidence="2">Uncharacterized protein</fullName>
    </submittedName>
</protein>
<dbReference type="EMBL" id="KV907510">
    <property type="protein sequence ID" value="OOF91560.1"/>
    <property type="molecule type" value="Genomic_DNA"/>
</dbReference>
<reference evidence="3" key="1">
    <citation type="journal article" date="2017" name="Genome Biol.">
        <title>Comparative genomics reveals high biological diversity and specific adaptations in the industrially and medically important fungal genus Aspergillus.</title>
        <authorList>
            <person name="de Vries R.P."/>
            <person name="Riley R."/>
            <person name="Wiebenga A."/>
            <person name="Aguilar-Osorio G."/>
            <person name="Amillis S."/>
            <person name="Uchima C.A."/>
            <person name="Anderluh G."/>
            <person name="Asadollahi M."/>
            <person name="Askin M."/>
            <person name="Barry K."/>
            <person name="Battaglia E."/>
            <person name="Bayram O."/>
            <person name="Benocci T."/>
            <person name="Braus-Stromeyer S.A."/>
            <person name="Caldana C."/>
            <person name="Canovas D."/>
            <person name="Cerqueira G.C."/>
            <person name="Chen F."/>
            <person name="Chen W."/>
            <person name="Choi C."/>
            <person name="Clum A."/>
            <person name="Dos Santos R.A."/>
            <person name="Damasio A.R."/>
            <person name="Diallinas G."/>
            <person name="Emri T."/>
            <person name="Fekete E."/>
            <person name="Flipphi M."/>
            <person name="Freyberg S."/>
            <person name="Gallo A."/>
            <person name="Gournas C."/>
            <person name="Habgood R."/>
            <person name="Hainaut M."/>
            <person name="Harispe M.L."/>
            <person name="Henrissat B."/>
            <person name="Hilden K.S."/>
            <person name="Hope R."/>
            <person name="Hossain A."/>
            <person name="Karabika E."/>
            <person name="Karaffa L."/>
            <person name="Karanyi Z."/>
            <person name="Krasevec N."/>
            <person name="Kuo A."/>
            <person name="Kusch H."/>
            <person name="LaButti K."/>
            <person name="Lagendijk E.L."/>
            <person name="Lapidus A."/>
            <person name="Levasseur A."/>
            <person name="Lindquist E."/>
            <person name="Lipzen A."/>
            <person name="Logrieco A.F."/>
            <person name="MacCabe A."/>
            <person name="Maekelae M.R."/>
            <person name="Malavazi I."/>
            <person name="Melin P."/>
            <person name="Meyer V."/>
            <person name="Mielnichuk N."/>
            <person name="Miskei M."/>
            <person name="Molnar A.P."/>
            <person name="Mule G."/>
            <person name="Ngan C.Y."/>
            <person name="Orejas M."/>
            <person name="Orosz E."/>
            <person name="Ouedraogo J.P."/>
            <person name="Overkamp K.M."/>
            <person name="Park H.-S."/>
            <person name="Perrone G."/>
            <person name="Piumi F."/>
            <person name="Punt P.J."/>
            <person name="Ram A.F."/>
            <person name="Ramon A."/>
            <person name="Rauscher S."/>
            <person name="Record E."/>
            <person name="Riano-Pachon D.M."/>
            <person name="Robert V."/>
            <person name="Roehrig J."/>
            <person name="Ruller R."/>
            <person name="Salamov A."/>
            <person name="Salih N.S."/>
            <person name="Samson R.A."/>
            <person name="Sandor E."/>
            <person name="Sanguinetti M."/>
            <person name="Schuetze T."/>
            <person name="Sepcic K."/>
            <person name="Shelest E."/>
            <person name="Sherlock G."/>
            <person name="Sophianopoulou V."/>
            <person name="Squina F.M."/>
            <person name="Sun H."/>
            <person name="Susca A."/>
            <person name="Todd R.B."/>
            <person name="Tsang A."/>
            <person name="Unkles S.E."/>
            <person name="van de Wiele N."/>
            <person name="van Rossen-Uffink D."/>
            <person name="Oliveira J.V."/>
            <person name="Vesth T.C."/>
            <person name="Visser J."/>
            <person name="Yu J.-H."/>
            <person name="Zhou M."/>
            <person name="Andersen M.R."/>
            <person name="Archer D.B."/>
            <person name="Baker S.E."/>
            <person name="Benoit I."/>
            <person name="Brakhage A.A."/>
            <person name="Braus G.H."/>
            <person name="Fischer R."/>
            <person name="Frisvad J.C."/>
            <person name="Goldman G.H."/>
            <person name="Houbraken J."/>
            <person name="Oakley B."/>
            <person name="Pocsi I."/>
            <person name="Scazzocchio C."/>
            <person name="Seiboth B."/>
            <person name="vanKuyk P.A."/>
            <person name="Wortman J."/>
            <person name="Dyer P.S."/>
            <person name="Grigoriev I.V."/>
        </authorList>
    </citation>
    <scope>NUCLEOTIDE SEQUENCE [LARGE SCALE GENOMIC DNA]</scope>
    <source>
        <strain evidence="3">ITEM 5010</strain>
    </source>
</reference>
<gene>
    <name evidence="2" type="ORF">ASPCADRAFT_210922</name>
</gene>
<name>A0A1R3RAQ3_ASPC5</name>
<feature type="region of interest" description="Disordered" evidence="1">
    <location>
        <begin position="18"/>
        <end position="46"/>
    </location>
</feature>
<evidence type="ECO:0000256" key="1">
    <source>
        <dbReference type="SAM" id="MobiDB-lite"/>
    </source>
</evidence>
<sequence>MPGILLGDSPRSTNVVHFPGCTTGAPSHSQDDSSHSRPGVVSSRATAHAWPLQAWASGPQRLHACAPQPQPRPESHGLPGNMPTPTSF</sequence>